<comment type="caution">
    <text evidence="1">The sequence shown here is derived from an EMBL/GenBank/DDBJ whole genome shotgun (WGS) entry which is preliminary data.</text>
</comment>
<dbReference type="RefSeq" id="WP_330088812.1">
    <property type="nucleotide sequence ID" value="NZ_JAUGZK010000013.1"/>
</dbReference>
<evidence type="ECO:0000313" key="2">
    <source>
        <dbReference type="Proteomes" id="UP001339167"/>
    </source>
</evidence>
<reference evidence="1 2" key="1">
    <citation type="submission" date="2023-06" db="EMBL/GenBank/DDBJ databases">
        <title>Alkalimonas sp., MEB004 an alkaliphilic bacterium isolated from Lonar Lake, India.</title>
        <authorList>
            <person name="Joshi A."/>
            <person name="Thite S."/>
        </authorList>
    </citation>
    <scope>NUCLEOTIDE SEQUENCE [LARGE SCALE GENOMIC DNA]</scope>
    <source>
        <strain evidence="1 2">MEB004</strain>
    </source>
</reference>
<gene>
    <name evidence="1" type="ORF">QWF21_14785</name>
</gene>
<sequence>MESLSISRSALLEKLNGMDLLLTLHDRFGGSFQGKLLHYCAKSGAVVLDGADTADCVSFHQLEDLSSIKLHTKVEHLGWLTGKTVSPLIELPASDFDLDDYVYQAERMLAEQLNHAIQISLEQVAASDLTAKLASRRVIESAMAIVTKIAADSLGMELLGSVNTLCFVNTSEDSLKVKRSLATIKIYFNTSNMPGTNLAEKLERDIERVL</sequence>
<organism evidence="1 2">
    <name type="scientific">Alkalimonas mucilaginosa</name>
    <dbReference type="NCBI Taxonomy" id="3057676"/>
    <lineage>
        <taxon>Bacteria</taxon>
        <taxon>Pseudomonadati</taxon>
        <taxon>Pseudomonadota</taxon>
        <taxon>Gammaproteobacteria</taxon>
        <taxon>Alkalimonas</taxon>
    </lineage>
</organism>
<proteinExistence type="predicted"/>
<name>A0ABU7JII7_9GAMM</name>
<keyword evidence="2" id="KW-1185">Reference proteome</keyword>
<dbReference type="EMBL" id="JAUGZK010000013">
    <property type="protein sequence ID" value="MEE2025501.1"/>
    <property type="molecule type" value="Genomic_DNA"/>
</dbReference>
<protein>
    <submittedName>
        <fullName evidence="1">Uncharacterized protein</fullName>
    </submittedName>
</protein>
<accession>A0ABU7JII7</accession>
<evidence type="ECO:0000313" key="1">
    <source>
        <dbReference type="EMBL" id="MEE2025501.1"/>
    </source>
</evidence>
<dbReference type="Proteomes" id="UP001339167">
    <property type="component" value="Unassembled WGS sequence"/>
</dbReference>